<organism evidence="4 6">
    <name type="scientific">Perkinsus olseni</name>
    <name type="common">Perkinsus atlanticus</name>
    <dbReference type="NCBI Taxonomy" id="32597"/>
    <lineage>
        <taxon>Eukaryota</taxon>
        <taxon>Sar</taxon>
        <taxon>Alveolata</taxon>
        <taxon>Perkinsozoa</taxon>
        <taxon>Perkinsea</taxon>
        <taxon>Perkinsida</taxon>
        <taxon>Perkinsidae</taxon>
        <taxon>Perkinsus</taxon>
    </lineage>
</organism>
<dbReference type="Proteomes" id="UP000572268">
    <property type="component" value="Unassembled WGS sequence"/>
</dbReference>
<proteinExistence type="predicted"/>
<evidence type="ECO:0000313" key="7">
    <source>
        <dbReference type="Proteomes" id="UP000572268"/>
    </source>
</evidence>
<dbReference type="Proteomes" id="UP000570595">
    <property type="component" value="Unassembled WGS sequence"/>
</dbReference>
<dbReference type="AlphaFoldDB" id="A0A7J6MG89"/>
<evidence type="ECO:0000256" key="2">
    <source>
        <dbReference type="SAM" id="Phobius"/>
    </source>
</evidence>
<accession>A0A7J6MG89</accession>
<feature type="region of interest" description="Disordered" evidence="1">
    <location>
        <begin position="28"/>
        <end position="98"/>
    </location>
</feature>
<feature type="compositionally biased region" description="Acidic residues" evidence="1">
    <location>
        <begin position="29"/>
        <end position="69"/>
    </location>
</feature>
<comment type="caution">
    <text evidence="4">The sequence shown here is derived from an EMBL/GenBank/DDBJ whole genome shotgun (WGS) entry which is preliminary data.</text>
</comment>
<dbReference type="EMBL" id="JABANN010000018">
    <property type="protein sequence ID" value="KAF4675210.1"/>
    <property type="molecule type" value="Genomic_DNA"/>
</dbReference>
<feature type="compositionally biased region" description="Acidic residues" evidence="1">
    <location>
        <begin position="82"/>
        <end position="91"/>
    </location>
</feature>
<gene>
    <name evidence="5" type="ORF">FOL46_002476</name>
    <name evidence="4" type="ORF">FOZ61_002198</name>
</gene>
<reference evidence="6 7" key="1">
    <citation type="submission" date="2020-04" db="EMBL/GenBank/DDBJ databases">
        <title>Perkinsus olseni comparative genomics.</title>
        <authorList>
            <person name="Bogema D.R."/>
        </authorList>
    </citation>
    <scope>NUCLEOTIDE SEQUENCE [LARGE SCALE GENOMIC DNA]</scope>
    <source>
        <strain evidence="4">ATCC PRA-179</strain>
        <strain evidence="5">ATCC PRA-31</strain>
    </source>
</reference>
<feature type="region of interest" description="Disordered" evidence="1">
    <location>
        <begin position="247"/>
        <end position="281"/>
    </location>
</feature>
<sequence length="281" mass="31275">MRVHWSILLSILALAVLFSETPTVALAETEVEVQEEDDPDDDDELFADSPDELDDETEDEDDEEDDDVLGESPIEKAKREEEEANAVDEDLTPTQKKDRMSACLSVARIHFNRHEGDLKDTIDEIMNQHGVQTEQAIQFLQMGMIRNCYFYITPELMSDYQSSPAKFLEDDAKITAMLNTDPSSGPSGQMSPQQFELLEEILKSEASSGAAVGLPGDSMTSLQKAVYMLGVFAAFFGVAAYATKRLIQQEEGPSKKKSHTSKSLKHEKKMEARAAKKTKAN</sequence>
<keyword evidence="2" id="KW-0812">Transmembrane</keyword>
<dbReference type="OrthoDB" id="443976at2759"/>
<evidence type="ECO:0000256" key="3">
    <source>
        <dbReference type="SAM" id="SignalP"/>
    </source>
</evidence>
<feature type="transmembrane region" description="Helical" evidence="2">
    <location>
        <begin position="225"/>
        <end position="247"/>
    </location>
</feature>
<feature type="chain" id="PRO_5036205467" description="Transmembrane protein" evidence="3">
    <location>
        <begin position="28"/>
        <end position="281"/>
    </location>
</feature>
<evidence type="ECO:0000256" key="1">
    <source>
        <dbReference type="SAM" id="MobiDB-lite"/>
    </source>
</evidence>
<keyword evidence="2" id="KW-0472">Membrane</keyword>
<protein>
    <recommendedName>
        <fullName evidence="8">Transmembrane protein</fullName>
    </recommendedName>
</protein>
<feature type="signal peptide" evidence="3">
    <location>
        <begin position="1"/>
        <end position="27"/>
    </location>
</feature>
<keyword evidence="3" id="KW-0732">Signal</keyword>
<evidence type="ECO:0000313" key="6">
    <source>
        <dbReference type="Proteomes" id="UP000570595"/>
    </source>
</evidence>
<dbReference type="EMBL" id="JABAHT010000016">
    <property type="protein sequence ID" value="KAF4670001.1"/>
    <property type="molecule type" value="Genomic_DNA"/>
</dbReference>
<evidence type="ECO:0008006" key="8">
    <source>
        <dbReference type="Google" id="ProtNLM"/>
    </source>
</evidence>
<name>A0A7J6MG89_PEROL</name>
<keyword evidence="2" id="KW-1133">Transmembrane helix</keyword>
<evidence type="ECO:0000313" key="4">
    <source>
        <dbReference type="EMBL" id="KAF4670001.1"/>
    </source>
</evidence>
<feature type="compositionally biased region" description="Basic residues" evidence="1">
    <location>
        <begin position="255"/>
        <end position="267"/>
    </location>
</feature>
<evidence type="ECO:0000313" key="5">
    <source>
        <dbReference type="EMBL" id="KAF4675210.1"/>
    </source>
</evidence>